<dbReference type="AlphaFoldDB" id="C3ZKZ9"/>
<dbReference type="CDD" id="cd02809">
    <property type="entry name" value="alpha_hydroxyacid_oxid_FMN"/>
    <property type="match status" value="1"/>
</dbReference>
<dbReference type="InterPro" id="IPR037396">
    <property type="entry name" value="FMN_HAD"/>
</dbReference>
<comment type="cofactor">
    <cofactor evidence="1">
        <name>FMN</name>
        <dbReference type="ChEBI" id="CHEBI:58210"/>
    </cofactor>
</comment>
<keyword evidence="11" id="KW-0349">Heme</keyword>
<evidence type="ECO:0000256" key="8">
    <source>
        <dbReference type="ARBA" id="ARBA00024042"/>
    </source>
</evidence>
<evidence type="ECO:0000256" key="11">
    <source>
        <dbReference type="PIRSR" id="PIRSR619791-2"/>
    </source>
</evidence>
<comment type="catalytic activity">
    <reaction evidence="9">
        <text>a (2S)-2-hydroxycarboxylate + O2 = a 2-oxocarboxylate + H2O2</text>
        <dbReference type="Rhea" id="RHEA:16789"/>
        <dbReference type="ChEBI" id="CHEBI:15379"/>
        <dbReference type="ChEBI" id="CHEBI:16240"/>
        <dbReference type="ChEBI" id="CHEBI:35179"/>
        <dbReference type="ChEBI" id="CHEBI:58123"/>
        <dbReference type="EC" id="1.1.3.15"/>
    </reaction>
    <physiologicalReaction direction="left-to-right" evidence="9">
        <dbReference type="Rhea" id="RHEA:16790"/>
    </physiologicalReaction>
</comment>
<dbReference type="PANTHER" id="PTHR11475:SF4">
    <property type="entry name" value="CHORION PEROXIDASE"/>
    <property type="match status" value="1"/>
</dbReference>
<evidence type="ECO:0000256" key="1">
    <source>
        <dbReference type="ARBA" id="ARBA00001917"/>
    </source>
</evidence>
<dbReference type="Gene3D" id="1.10.640.10">
    <property type="entry name" value="Haem peroxidase domain superfamily, animal type"/>
    <property type="match status" value="1"/>
</dbReference>
<keyword evidence="11" id="KW-0408">Iron</keyword>
<dbReference type="FunFam" id="1.10.640.10:FF:000003">
    <property type="entry name" value="chorion peroxidase"/>
    <property type="match status" value="1"/>
</dbReference>
<evidence type="ECO:0000313" key="13">
    <source>
        <dbReference type="EMBL" id="EEN46681.1"/>
    </source>
</evidence>
<dbReference type="PROSITE" id="PS51349">
    <property type="entry name" value="FMN_HYDROXY_ACID_DH_2"/>
    <property type="match status" value="1"/>
</dbReference>
<protein>
    <recommendedName>
        <fullName evidence="3">(S)-2-hydroxy-acid oxidase</fullName>
        <ecNumber evidence="3">1.1.3.15</ecNumber>
    </recommendedName>
</protein>
<keyword evidence="5" id="KW-0732">Signal</keyword>
<keyword evidence="6" id="KW-0560">Oxidoreductase</keyword>
<reference evidence="13" key="1">
    <citation type="journal article" date="2008" name="Nature">
        <title>The amphioxus genome and the evolution of the chordate karyotype.</title>
        <authorList>
            <consortium name="US DOE Joint Genome Institute (JGI-PGF)"/>
            <person name="Putnam N.H."/>
            <person name="Butts T."/>
            <person name="Ferrier D.E.K."/>
            <person name="Furlong R.F."/>
            <person name="Hellsten U."/>
            <person name="Kawashima T."/>
            <person name="Robinson-Rechavi M."/>
            <person name="Shoguchi E."/>
            <person name="Terry A."/>
            <person name="Yu J.-K."/>
            <person name="Benito-Gutierrez E.L."/>
            <person name="Dubchak I."/>
            <person name="Garcia-Fernandez J."/>
            <person name="Gibson-Brown J.J."/>
            <person name="Grigoriev I.V."/>
            <person name="Horton A.C."/>
            <person name="de Jong P.J."/>
            <person name="Jurka J."/>
            <person name="Kapitonov V.V."/>
            <person name="Kohara Y."/>
            <person name="Kuroki Y."/>
            <person name="Lindquist E."/>
            <person name="Lucas S."/>
            <person name="Osoegawa K."/>
            <person name="Pennacchio L.A."/>
            <person name="Salamov A.A."/>
            <person name="Satou Y."/>
            <person name="Sauka-Spengler T."/>
            <person name="Schmutz J."/>
            <person name="Shin-I T."/>
            <person name="Toyoda A."/>
            <person name="Bronner-Fraser M."/>
            <person name="Fujiyama A."/>
            <person name="Holland L.Z."/>
            <person name="Holland P.W.H."/>
            <person name="Satoh N."/>
            <person name="Rokhsar D.S."/>
        </authorList>
    </citation>
    <scope>NUCLEOTIDE SEQUENCE [LARGE SCALE GENOMIC DNA]</scope>
    <source>
        <strain evidence="13">S238N-H82</strain>
        <tissue evidence="13">Testes</tissue>
    </source>
</reference>
<name>C3ZKZ9_BRAFL</name>
<dbReference type="GO" id="GO:0003973">
    <property type="term" value="F:(S)-2-hydroxy-acid oxidase activity"/>
    <property type="evidence" value="ECO:0007669"/>
    <property type="project" value="UniProtKB-EC"/>
</dbReference>
<comment type="subcellular location">
    <subcellularLocation>
        <location evidence="2">Secreted</location>
    </subcellularLocation>
</comment>
<dbReference type="GO" id="GO:0004601">
    <property type="term" value="F:peroxidase activity"/>
    <property type="evidence" value="ECO:0007669"/>
    <property type="project" value="InterPro"/>
</dbReference>
<dbReference type="FunFam" id="3.20.20.70:FF:000056">
    <property type="entry name" value="hydroxyacid oxidase 2"/>
    <property type="match status" value="1"/>
</dbReference>
<dbReference type="EC" id="1.1.3.15" evidence="3"/>
<organism>
    <name type="scientific">Branchiostoma floridae</name>
    <name type="common">Florida lancelet</name>
    <name type="synonym">Amphioxus</name>
    <dbReference type="NCBI Taxonomy" id="7739"/>
    <lineage>
        <taxon>Eukaryota</taxon>
        <taxon>Metazoa</taxon>
        <taxon>Chordata</taxon>
        <taxon>Cephalochordata</taxon>
        <taxon>Leptocardii</taxon>
        <taxon>Amphioxiformes</taxon>
        <taxon>Branchiostomatidae</taxon>
        <taxon>Branchiostoma</taxon>
    </lineage>
</organism>
<dbReference type="InParanoid" id="C3ZKZ9"/>
<keyword evidence="4" id="KW-0964">Secreted</keyword>
<dbReference type="InterPro" id="IPR037120">
    <property type="entry name" value="Haem_peroxidase_sf_animal"/>
</dbReference>
<dbReference type="PRINTS" id="PR00457">
    <property type="entry name" value="ANPEROXIDASE"/>
</dbReference>
<dbReference type="GO" id="GO:0020037">
    <property type="term" value="F:heme binding"/>
    <property type="evidence" value="ECO:0007669"/>
    <property type="project" value="InterPro"/>
</dbReference>
<sequence length="1115" mass="123309">MSVATLTSIADFEKSAQEKLLDYVWSYYSKTAGTGQTYQDNLEAFRRYRLIPRNLRDVSIRDTSVTVLGTKLDIPVAIAPTAIHRFAHPDAELATAKGAAAMNTGMVLSSWSTRSLEEVAEAAPGGVHWFYMLFFNDRGYVKRQLERAERAGYSAIFLTIDQPLFPKPGASPRSYPFTVRFPNIFETDPPHAFGTAEYRQSLLELVKEYATWEDVEWVVANTRLPVVLKGVLSGEDAKMAVDRGVKGIYVSNHGGRELDGVPATIDVLPHIVRAVDGKAEVYLDGGVRTGTDVLKALALGARCVFIGRPALWGLAHNGAEGVQQVLQILTEELSQAMARAGTYFENITTSYFFNESLVVTLIKQRNVSKKEEQCTRGDLVTIRLLLILVGLVAIAMAQVSERELEAAVARATLSVDRAIQEEEDLFVAASDDDARVSPAGRLLAMFRKSKPEARPIARSAEILEDVTSQLTRTGQTDDDFSAASDSAATRRVCTNTELRAIRCPQPDPAVREFRSVDGRCNNLDNPLWGAAIQPMKRLLRPQYADSVQAPRVRGRGGAALPSAREVSFTLHEDMRTTSTVNTHLVMQWGQFLDHDITHTPVASAYGGGLIACPCGSPDRRCFNIPIPSNDPDFGGHSCMEFVRSSPAPNPGCRVGRRQQLDQITAFIDASMVYGSSEEELEHLRDPSLGLGQLKSKSNPGDSSKKELLPSAITEEFHCPESSNPSSRNQPCFQAGDVRVNEQPALTSMHTVWLREHNRIAARLADINSHWDEDRVFYETRKIVGAMIQQITYAEDLPIVLGLNAMNEQCRNQSPIHSLIQYGLVLRRNGYYSGYDETVDPTISNVFATAAYRFGHSLVKSQFERSTSSYNHNAHSPVQLTHSFFNPQHVYNNVQGGLDSIVRGLASTPHEKFDRFIVSGLTKNLFADPAGSLGLDLAALNIQRGRDHGLPGYNAWRVLCGLPRARSFDDLATEIPDASTRAKLADLYSHVDDIDLFAAGLAERSVPGGLLGPTFTCLIGRQFRELRKGDRFWFENQGQFSQRQLGEVRKVTLARVLCDNTDDTSSMQRHVFELPGPGNQRVSCASIPQMDLSAWRESATVVGQVRDFFTDYELVN</sequence>
<dbReference type="eggNOG" id="KOG2408">
    <property type="taxonomic scope" value="Eukaryota"/>
</dbReference>
<evidence type="ECO:0000256" key="10">
    <source>
        <dbReference type="ARBA" id="ARBA00029327"/>
    </source>
</evidence>
<feature type="domain" description="FMN hydroxy acid dehydrogenase" evidence="12">
    <location>
        <begin position="1"/>
        <end position="358"/>
    </location>
</feature>
<accession>C3ZKZ9</accession>
<evidence type="ECO:0000256" key="2">
    <source>
        <dbReference type="ARBA" id="ARBA00004613"/>
    </source>
</evidence>
<dbReference type="InterPro" id="IPR010255">
    <property type="entry name" value="Haem_peroxidase_sf"/>
</dbReference>
<keyword evidence="7" id="KW-0325">Glycoprotein</keyword>
<evidence type="ECO:0000259" key="12">
    <source>
        <dbReference type="PROSITE" id="PS51349"/>
    </source>
</evidence>
<evidence type="ECO:0000256" key="6">
    <source>
        <dbReference type="ARBA" id="ARBA00023002"/>
    </source>
</evidence>
<dbReference type="CDD" id="cd09823">
    <property type="entry name" value="peroxinectin_like"/>
    <property type="match status" value="1"/>
</dbReference>
<gene>
    <name evidence="13" type="ORF">BRAFLDRAFT_125550</name>
</gene>
<evidence type="ECO:0000256" key="9">
    <source>
        <dbReference type="ARBA" id="ARBA00029325"/>
    </source>
</evidence>
<dbReference type="STRING" id="7739.C3ZKZ9"/>
<evidence type="ECO:0000256" key="5">
    <source>
        <dbReference type="ARBA" id="ARBA00022729"/>
    </source>
</evidence>
<evidence type="ECO:0000256" key="4">
    <source>
        <dbReference type="ARBA" id="ARBA00022525"/>
    </source>
</evidence>
<dbReference type="InterPro" id="IPR013785">
    <property type="entry name" value="Aldolase_TIM"/>
</dbReference>
<dbReference type="PROSITE" id="PS50292">
    <property type="entry name" value="PEROXIDASE_3"/>
    <property type="match status" value="1"/>
</dbReference>
<evidence type="ECO:0000256" key="3">
    <source>
        <dbReference type="ARBA" id="ARBA00013087"/>
    </source>
</evidence>
<feature type="binding site" description="axial binding residue" evidence="11">
    <location>
        <position position="855"/>
    </location>
    <ligand>
        <name>heme b</name>
        <dbReference type="ChEBI" id="CHEBI:60344"/>
    </ligand>
    <ligandPart>
        <name>Fe</name>
        <dbReference type="ChEBI" id="CHEBI:18248"/>
    </ligandPart>
</feature>
<dbReference type="PANTHER" id="PTHR11475">
    <property type="entry name" value="OXIDASE/PEROXIDASE"/>
    <property type="match status" value="1"/>
</dbReference>
<dbReference type="GO" id="GO:0010181">
    <property type="term" value="F:FMN binding"/>
    <property type="evidence" value="ECO:0007669"/>
    <property type="project" value="InterPro"/>
</dbReference>
<dbReference type="SUPFAM" id="SSF51395">
    <property type="entry name" value="FMN-linked oxidoreductases"/>
    <property type="match status" value="1"/>
</dbReference>
<dbReference type="GO" id="GO:0005777">
    <property type="term" value="C:peroxisome"/>
    <property type="evidence" value="ECO:0007669"/>
    <property type="project" value="UniProtKB-ARBA"/>
</dbReference>
<comment type="similarity">
    <text evidence="8">Belongs to the FMN-dependent alpha-hydroxy acid dehydrogenase family.</text>
</comment>
<dbReference type="InterPro" id="IPR019791">
    <property type="entry name" value="Haem_peroxidase_animal"/>
</dbReference>
<dbReference type="GO" id="GO:0006979">
    <property type="term" value="P:response to oxidative stress"/>
    <property type="evidence" value="ECO:0007669"/>
    <property type="project" value="InterPro"/>
</dbReference>
<keyword evidence="11" id="KW-0479">Metal-binding</keyword>
<proteinExistence type="inferred from homology"/>
<dbReference type="eggNOG" id="KOG0538">
    <property type="taxonomic scope" value="Eukaryota"/>
</dbReference>
<dbReference type="InterPro" id="IPR012133">
    <property type="entry name" value="Alpha-hydoxy_acid_DH_FMN"/>
</dbReference>
<dbReference type="GO" id="GO:0046872">
    <property type="term" value="F:metal ion binding"/>
    <property type="evidence" value="ECO:0007669"/>
    <property type="project" value="UniProtKB-KW"/>
</dbReference>
<comment type="catalytic activity">
    <reaction evidence="10">
        <text>2-hydroxyoctanoate + O2 = 2-oxooctanoate + H2O2</text>
        <dbReference type="Rhea" id="RHEA:67940"/>
        <dbReference type="ChEBI" id="CHEBI:15379"/>
        <dbReference type="ChEBI" id="CHEBI:16240"/>
        <dbReference type="ChEBI" id="CHEBI:133514"/>
        <dbReference type="ChEBI" id="CHEBI:176689"/>
    </reaction>
    <physiologicalReaction direction="left-to-right" evidence="10">
        <dbReference type="Rhea" id="RHEA:67941"/>
    </physiologicalReaction>
</comment>
<dbReference type="GO" id="GO:0005576">
    <property type="term" value="C:extracellular region"/>
    <property type="evidence" value="ECO:0007669"/>
    <property type="project" value="UniProtKB-SubCell"/>
</dbReference>
<dbReference type="EMBL" id="GG666640">
    <property type="protein sequence ID" value="EEN46681.1"/>
    <property type="molecule type" value="Genomic_DNA"/>
</dbReference>
<dbReference type="InterPro" id="IPR000262">
    <property type="entry name" value="FMN-dep_DH"/>
</dbReference>
<dbReference type="SUPFAM" id="SSF48113">
    <property type="entry name" value="Heme-dependent peroxidases"/>
    <property type="match status" value="1"/>
</dbReference>
<dbReference type="Pfam" id="PF01070">
    <property type="entry name" value="FMN_dh"/>
    <property type="match status" value="1"/>
</dbReference>
<dbReference type="Gene3D" id="3.20.20.70">
    <property type="entry name" value="Aldolase class I"/>
    <property type="match status" value="1"/>
</dbReference>
<evidence type="ECO:0000256" key="7">
    <source>
        <dbReference type="ARBA" id="ARBA00023180"/>
    </source>
</evidence>
<dbReference type="Pfam" id="PF03098">
    <property type="entry name" value="An_peroxidase"/>
    <property type="match status" value="1"/>
</dbReference>